<sequence>MTGPPSLHLVIPMSDIEGVHPARFNPPPAPRLPPTFELTGVHVPECPAFLIFRKSRKGAATPIFRVRSLTSGVSEKVSSVAGVQSSTLTADAMDLIERLWHEAHQQRR</sequence>
<gene>
    <name evidence="1" type="ORF">NDES1114_LOCUS17606</name>
</gene>
<reference evidence="1" key="1">
    <citation type="submission" date="2021-01" db="EMBL/GenBank/DDBJ databases">
        <authorList>
            <person name="Corre E."/>
            <person name="Pelletier E."/>
            <person name="Niang G."/>
            <person name="Scheremetjew M."/>
            <person name="Finn R."/>
            <person name="Kale V."/>
            <person name="Holt S."/>
            <person name="Cochrane G."/>
            <person name="Meng A."/>
            <person name="Brown T."/>
            <person name="Cohen L."/>
        </authorList>
    </citation>
    <scope>NUCLEOTIDE SEQUENCE</scope>
    <source>
        <strain evidence="1">CCAP 1951/1</strain>
    </source>
</reference>
<proteinExistence type="predicted"/>
<dbReference type="EMBL" id="HBGF01026611">
    <property type="protein sequence ID" value="CAD9121495.1"/>
    <property type="molecule type" value="Transcribed_RNA"/>
</dbReference>
<evidence type="ECO:0000313" key="1">
    <source>
        <dbReference type="EMBL" id="CAD9121495.1"/>
    </source>
</evidence>
<protein>
    <submittedName>
        <fullName evidence="1">Uncharacterized protein</fullName>
    </submittedName>
</protein>
<name>A0A7S1M492_NEODS</name>
<dbReference type="AlphaFoldDB" id="A0A7S1M492"/>
<organism evidence="1">
    <name type="scientific">Neobodo designis</name>
    <name type="common">Flagellated protozoan</name>
    <name type="synonym">Bodo designis</name>
    <dbReference type="NCBI Taxonomy" id="312471"/>
    <lineage>
        <taxon>Eukaryota</taxon>
        <taxon>Discoba</taxon>
        <taxon>Euglenozoa</taxon>
        <taxon>Kinetoplastea</taxon>
        <taxon>Metakinetoplastina</taxon>
        <taxon>Neobodonida</taxon>
        <taxon>Neobodo</taxon>
    </lineage>
</organism>
<accession>A0A7S1M492</accession>